<dbReference type="PANTHER" id="PTHR36174:SF1">
    <property type="entry name" value="LIPID II:GLYCINE GLYCYLTRANSFERASE"/>
    <property type="match status" value="1"/>
</dbReference>
<evidence type="ECO:0000256" key="4">
    <source>
        <dbReference type="ARBA" id="ARBA00022984"/>
    </source>
</evidence>
<gene>
    <name evidence="8" type="ORF">FB466_1404</name>
</gene>
<dbReference type="AlphaFoldDB" id="A0A543HXZ9"/>
<evidence type="ECO:0000259" key="7">
    <source>
        <dbReference type="Pfam" id="PF13480"/>
    </source>
</evidence>
<keyword evidence="4" id="KW-0573">Peptidoglycan synthesis</keyword>
<dbReference type="RefSeq" id="WP_141917085.1">
    <property type="nucleotide sequence ID" value="NZ_BAAAYS010000021.1"/>
</dbReference>
<keyword evidence="2 8" id="KW-0808">Transferase</keyword>
<evidence type="ECO:0000256" key="6">
    <source>
        <dbReference type="ARBA" id="ARBA00023316"/>
    </source>
</evidence>
<sequence>MTHILQTPAWGRFQSSLGREVVADAGDGWRYQAILEKGRMNSRLYAPYGPELESSAALPAALGSMVAQAKRLGAAFVRVEPTGLTAGSEPRDAATTRILEAAGLRPTSAVQPEQTWRVDLTRSEDEILGDMSKTGRNLYRNYAKKGLSVRSSDNPDDVEVLLTLLAGVAAQTGMKAHSDEYFRAQARALLPEGRGRLYFVDVEGDPVAASLVYDDEERRYYAHAAADYEHRRLHPGNILVTQMMLDARAEGKREFDFYGVAPAGDPEHPWAGFSTFKRSFGGYDHHFVGAWELPVRRGGYAVYSMLRRVLD</sequence>
<dbReference type="PANTHER" id="PTHR36174">
    <property type="entry name" value="LIPID II:GLYCINE GLYCYLTRANSFERASE"/>
    <property type="match status" value="1"/>
</dbReference>
<evidence type="ECO:0000256" key="5">
    <source>
        <dbReference type="ARBA" id="ARBA00023315"/>
    </source>
</evidence>
<keyword evidence="5" id="KW-0012">Acyltransferase</keyword>
<dbReference type="GO" id="GO:0009252">
    <property type="term" value="P:peptidoglycan biosynthetic process"/>
    <property type="evidence" value="ECO:0007669"/>
    <property type="project" value="UniProtKB-KW"/>
</dbReference>
<dbReference type="OrthoDB" id="9793335at2"/>
<comment type="similarity">
    <text evidence="1">Belongs to the FemABX family.</text>
</comment>
<dbReference type="InterPro" id="IPR016181">
    <property type="entry name" value="Acyl_CoA_acyltransferase"/>
</dbReference>
<dbReference type="Gene3D" id="3.40.630.30">
    <property type="match status" value="1"/>
</dbReference>
<dbReference type="Pfam" id="PF13480">
    <property type="entry name" value="Acetyltransf_6"/>
    <property type="match status" value="1"/>
</dbReference>
<dbReference type="GO" id="GO:0071555">
    <property type="term" value="P:cell wall organization"/>
    <property type="evidence" value="ECO:0007669"/>
    <property type="project" value="UniProtKB-KW"/>
</dbReference>
<feature type="domain" description="BioF2-like acetyltransferase" evidence="7">
    <location>
        <begin position="136"/>
        <end position="259"/>
    </location>
</feature>
<evidence type="ECO:0000256" key="3">
    <source>
        <dbReference type="ARBA" id="ARBA00022960"/>
    </source>
</evidence>
<dbReference type="InterPro" id="IPR003447">
    <property type="entry name" value="FEMABX"/>
</dbReference>
<dbReference type="PROSITE" id="PS51191">
    <property type="entry name" value="FEMABX"/>
    <property type="match status" value="1"/>
</dbReference>
<name>A0A543HXZ9_9MICO</name>
<evidence type="ECO:0000256" key="1">
    <source>
        <dbReference type="ARBA" id="ARBA00009943"/>
    </source>
</evidence>
<keyword evidence="9" id="KW-1185">Reference proteome</keyword>
<accession>A0A543HXZ9</accession>
<dbReference type="EMBL" id="VFPN01000002">
    <property type="protein sequence ID" value="TQM63150.1"/>
    <property type="molecule type" value="Genomic_DNA"/>
</dbReference>
<evidence type="ECO:0000256" key="2">
    <source>
        <dbReference type="ARBA" id="ARBA00022679"/>
    </source>
</evidence>
<dbReference type="InterPro" id="IPR038740">
    <property type="entry name" value="BioF2-like_GNAT_dom"/>
</dbReference>
<dbReference type="Proteomes" id="UP000318331">
    <property type="component" value="Unassembled WGS sequence"/>
</dbReference>
<keyword evidence="6" id="KW-0961">Cell wall biogenesis/degradation</keyword>
<organism evidence="8 9">
    <name type="scientific">Klugiella xanthotipulae</name>
    <dbReference type="NCBI Taxonomy" id="244735"/>
    <lineage>
        <taxon>Bacteria</taxon>
        <taxon>Bacillati</taxon>
        <taxon>Actinomycetota</taxon>
        <taxon>Actinomycetes</taxon>
        <taxon>Micrococcales</taxon>
        <taxon>Microbacteriaceae</taxon>
        <taxon>Klugiella</taxon>
    </lineage>
</organism>
<proteinExistence type="inferred from homology"/>
<reference evidence="8 9" key="1">
    <citation type="submission" date="2019-06" db="EMBL/GenBank/DDBJ databases">
        <title>Sequencing the genomes of 1000 actinobacteria strains.</title>
        <authorList>
            <person name="Klenk H.-P."/>
        </authorList>
    </citation>
    <scope>NUCLEOTIDE SEQUENCE [LARGE SCALE GENOMIC DNA]</scope>
    <source>
        <strain evidence="8 9">DSM 18031</strain>
    </source>
</reference>
<evidence type="ECO:0000313" key="8">
    <source>
        <dbReference type="EMBL" id="TQM63150.1"/>
    </source>
</evidence>
<dbReference type="GO" id="GO:0016755">
    <property type="term" value="F:aminoacyltransferase activity"/>
    <property type="evidence" value="ECO:0007669"/>
    <property type="project" value="InterPro"/>
</dbReference>
<protein>
    <submittedName>
        <fullName evidence="8">Acetyltransferase (GNAT) family protein</fullName>
    </submittedName>
</protein>
<keyword evidence="3" id="KW-0133">Cell shape</keyword>
<dbReference type="SUPFAM" id="SSF55729">
    <property type="entry name" value="Acyl-CoA N-acyltransferases (Nat)"/>
    <property type="match status" value="2"/>
</dbReference>
<dbReference type="InterPro" id="IPR050644">
    <property type="entry name" value="PG_Glycine_Bridge_Synth"/>
</dbReference>
<evidence type="ECO:0000313" key="9">
    <source>
        <dbReference type="Proteomes" id="UP000318331"/>
    </source>
</evidence>
<comment type="caution">
    <text evidence="8">The sequence shown here is derived from an EMBL/GenBank/DDBJ whole genome shotgun (WGS) entry which is preliminary data.</text>
</comment>
<dbReference type="GO" id="GO:0008360">
    <property type="term" value="P:regulation of cell shape"/>
    <property type="evidence" value="ECO:0007669"/>
    <property type="project" value="UniProtKB-KW"/>
</dbReference>